<reference evidence="3 4" key="1">
    <citation type="submission" date="2013-08" db="EMBL/GenBank/DDBJ databases">
        <title>The genome sequence of Skermanella stibiiresistens.</title>
        <authorList>
            <person name="Zhu W."/>
            <person name="Wang G."/>
        </authorList>
    </citation>
    <scope>NUCLEOTIDE SEQUENCE [LARGE SCALE GENOMIC DNA]</scope>
    <source>
        <strain evidence="3 4">SB22</strain>
    </source>
</reference>
<protein>
    <submittedName>
        <fullName evidence="3">Uncharacterized protein</fullName>
    </submittedName>
</protein>
<feature type="signal peptide" evidence="2">
    <location>
        <begin position="1"/>
        <end position="28"/>
    </location>
</feature>
<dbReference type="OrthoDB" id="9861917at2"/>
<sequence length="111" mass="12097">MPMPVRHALCGLVLFLIPPTSIPAPAFAQGVTPYDTYQDAFGAPNHTGNLTPLPDDRRLLGSSLPPSDPFSERTRPARGFGEIADTGASYWEWRADLARQASSARDGIFKR</sequence>
<name>W9GYE6_9PROT</name>
<gene>
    <name evidence="3" type="ORF">N825_17045</name>
</gene>
<keyword evidence="4" id="KW-1185">Reference proteome</keyword>
<proteinExistence type="predicted"/>
<dbReference type="EMBL" id="AVFL01000025">
    <property type="protein sequence ID" value="EWY37606.1"/>
    <property type="molecule type" value="Genomic_DNA"/>
</dbReference>
<evidence type="ECO:0000256" key="1">
    <source>
        <dbReference type="SAM" id="MobiDB-lite"/>
    </source>
</evidence>
<evidence type="ECO:0000256" key="2">
    <source>
        <dbReference type="SAM" id="SignalP"/>
    </source>
</evidence>
<keyword evidence="2" id="KW-0732">Signal</keyword>
<dbReference type="AlphaFoldDB" id="W9GYE6"/>
<evidence type="ECO:0000313" key="4">
    <source>
        <dbReference type="Proteomes" id="UP000019486"/>
    </source>
</evidence>
<dbReference type="Proteomes" id="UP000019486">
    <property type="component" value="Unassembled WGS sequence"/>
</dbReference>
<comment type="caution">
    <text evidence="3">The sequence shown here is derived from an EMBL/GenBank/DDBJ whole genome shotgun (WGS) entry which is preliminary data.</text>
</comment>
<feature type="chain" id="PRO_5004923273" evidence="2">
    <location>
        <begin position="29"/>
        <end position="111"/>
    </location>
</feature>
<organism evidence="3 4">
    <name type="scientific">Skermanella stibiiresistens SB22</name>
    <dbReference type="NCBI Taxonomy" id="1385369"/>
    <lineage>
        <taxon>Bacteria</taxon>
        <taxon>Pseudomonadati</taxon>
        <taxon>Pseudomonadota</taxon>
        <taxon>Alphaproteobacteria</taxon>
        <taxon>Rhodospirillales</taxon>
        <taxon>Azospirillaceae</taxon>
        <taxon>Skermanella</taxon>
    </lineage>
</organism>
<accession>W9GYE6</accession>
<dbReference type="STRING" id="1385369.N825_17045"/>
<evidence type="ECO:0000313" key="3">
    <source>
        <dbReference type="EMBL" id="EWY37606.1"/>
    </source>
</evidence>
<feature type="region of interest" description="Disordered" evidence="1">
    <location>
        <begin position="38"/>
        <end position="81"/>
    </location>
</feature>
<dbReference type="RefSeq" id="WP_037458661.1">
    <property type="nucleotide sequence ID" value="NZ_AVFL01000025.1"/>
</dbReference>